<evidence type="ECO:0000256" key="1">
    <source>
        <dbReference type="SAM" id="SignalP"/>
    </source>
</evidence>
<name>A0A2U3KJ87_9BACT</name>
<dbReference type="AlphaFoldDB" id="A0A2U3KJ87"/>
<sequence length="218" mass="23876">MQLSRFTSSPVVRVLSVALLLPLALAAKNFVKPVAKAAINYPAHDFHRDEKVAIAADPYDTQEKAKIFSVNFAEHGFLPVFFLVTNDGDQPISLANMEIELTTANRSRLTPTSPEDIYRRLSNPQANTKPSPFPIPHKTVKGTISQKEMDEIESSQFAAKAVEPHTTQSGFLFFDVGGISSPLAGALMDITGVADSNGRELLFFEIAMDKYLNAPKNP</sequence>
<keyword evidence="1" id="KW-0732">Signal</keyword>
<gene>
    <name evidence="2" type="ORF">SBA1_290086</name>
</gene>
<evidence type="ECO:0000313" key="2">
    <source>
        <dbReference type="EMBL" id="SPF39724.1"/>
    </source>
</evidence>
<proteinExistence type="predicted"/>
<reference evidence="3" key="1">
    <citation type="submission" date="2018-02" db="EMBL/GenBank/DDBJ databases">
        <authorList>
            <person name="Hausmann B."/>
        </authorList>
    </citation>
    <scope>NUCLEOTIDE SEQUENCE [LARGE SCALE GENOMIC DNA]</scope>
    <source>
        <strain evidence="3">Peat soil MAG SbA1</strain>
    </source>
</reference>
<organism evidence="2 3">
    <name type="scientific">Candidatus Sulfotelmatobacter kueseliae</name>
    <dbReference type="NCBI Taxonomy" id="2042962"/>
    <lineage>
        <taxon>Bacteria</taxon>
        <taxon>Pseudomonadati</taxon>
        <taxon>Acidobacteriota</taxon>
        <taxon>Terriglobia</taxon>
        <taxon>Terriglobales</taxon>
        <taxon>Candidatus Korobacteraceae</taxon>
        <taxon>Candidatus Sulfotelmatobacter</taxon>
    </lineage>
</organism>
<protein>
    <submittedName>
        <fullName evidence="2">Uncharacterized protein</fullName>
    </submittedName>
</protein>
<evidence type="ECO:0000313" key="3">
    <source>
        <dbReference type="Proteomes" id="UP000238701"/>
    </source>
</evidence>
<feature type="chain" id="PRO_5015706085" evidence="1">
    <location>
        <begin position="27"/>
        <end position="218"/>
    </location>
</feature>
<dbReference type="OrthoDB" id="117437at2"/>
<dbReference type="Proteomes" id="UP000238701">
    <property type="component" value="Unassembled WGS sequence"/>
</dbReference>
<feature type="signal peptide" evidence="1">
    <location>
        <begin position="1"/>
        <end position="26"/>
    </location>
</feature>
<dbReference type="EMBL" id="OMOD01000121">
    <property type="protein sequence ID" value="SPF39724.1"/>
    <property type="molecule type" value="Genomic_DNA"/>
</dbReference>
<accession>A0A2U3KJ87</accession>